<dbReference type="Proteomes" id="UP000298847">
    <property type="component" value="Unassembled WGS sequence"/>
</dbReference>
<dbReference type="Proteomes" id="UP000310997">
    <property type="component" value="Unassembled WGS sequence"/>
</dbReference>
<proteinExistence type="predicted"/>
<evidence type="ECO:0000313" key="8">
    <source>
        <dbReference type="EMBL" id="VMD02928.1"/>
    </source>
</evidence>
<dbReference type="Proteomes" id="UP000358702">
    <property type="component" value="Unassembled WGS sequence"/>
</dbReference>
<dbReference type="EMBL" id="LR216058">
    <property type="protein sequence ID" value="VFI32156.1"/>
    <property type="molecule type" value="Genomic_DNA"/>
</dbReference>
<evidence type="ECO:0000313" key="16">
    <source>
        <dbReference type="Proteomes" id="UP000046095"/>
    </source>
</evidence>
<reference evidence="19 20" key="4">
    <citation type="submission" date="2019-04" db="EMBL/GenBank/DDBJ databases">
        <authorList>
            <consortium name="Pathogen Informatics"/>
        </authorList>
    </citation>
    <scope>NUCLEOTIDE SEQUENCE [LARGE SCALE GENOMIC DNA]</scope>
    <source>
        <strain evidence="6">GPS_HK_21-sc-2296565</strain>
        <strain evidence="14 23">GPSC129</strain>
        <strain evidence="7 25">GPSC21</strain>
        <strain evidence="10 19">GPSC22</strain>
        <strain evidence="11 24">GPSC38</strain>
        <strain evidence="21 22">GPSC47</strain>
        <strain evidence="12 26">GPSC535</strain>
        <strain evidence="13 20">GPSC559</strain>
    </source>
</reference>
<dbReference type="Proteomes" id="UP000290138">
    <property type="component" value="Chromosome"/>
</dbReference>
<dbReference type="EMBL" id="CAAQRO010000020">
    <property type="protein sequence ID" value="VMD02928.1"/>
    <property type="molecule type" value="Genomic_DNA"/>
</dbReference>
<reference evidence="5 18" key="3">
    <citation type="submission" date="2018-06" db="EMBL/GenBank/DDBJ databases">
        <authorList>
            <consortium name="Pathogen Informatics"/>
            <person name="Doyle S."/>
        </authorList>
    </citation>
    <scope>NUCLEOTIDE SEQUENCE [LARGE SCALE GENOMIC DNA]</scope>
    <source>
        <strain evidence="5 18">NCTC13734</strain>
    </source>
</reference>
<reference evidence="15 17" key="1">
    <citation type="submission" date="2015-03" db="EMBL/GenBank/DDBJ databases">
        <authorList>
            <consortium name="Pathogen Informatics"/>
            <person name="Murphy D."/>
        </authorList>
    </citation>
    <scope>NUCLEOTIDE SEQUENCE [LARGE SCALE GENOMIC DNA]</scope>
    <source>
        <strain evidence="2">SMRU51</strain>
        <strain evidence="3 15">SMRU975</strain>
        <strain evidence="17">type strain: N</strain>
    </source>
</reference>
<organism evidence="2 17">
    <name type="scientific">Streptococcus pneumoniae</name>
    <dbReference type="NCBI Taxonomy" id="1313"/>
    <lineage>
        <taxon>Bacteria</taxon>
        <taxon>Bacillati</taxon>
        <taxon>Bacillota</taxon>
        <taxon>Bacilli</taxon>
        <taxon>Lactobacillales</taxon>
        <taxon>Streptococcaceae</taxon>
        <taxon>Streptococcus</taxon>
    </lineage>
</organism>
<dbReference type="PATRIC" id="fig|1313.6914.peg.1756"/>
<reference evidence="4 16" key="2">
    <citation type="submission" date="2015-03" db="EMBL/GenBank/DDBJ databases">
        <authorList>
            <person name="Murphy D."/>
        </authorList>
    </citation>
    <scope>NUCLEOTIDE SEQUENCE [LARGE SCALE GENOMIC DNA]</scope>
    <source>
        <strain evidence="4 16">SMRU1708</strain>
    </source>
</reference>
<evidence type="ECO:0000313" key="18">
    <source>
        <dbReference type="Proteomes" id="UP000254854"/>
    </source>
</evidence>
<dbReference type="EMBL" id="CFFA01000012">
    <property type="protein sequence ID" value="CEX64323.1"/>
    <property type="molecule type" value="Genomic_DNA"/>
</dbReference>
<dbReference type="Proteomes" id="UP000405447">
    <property type="component" value="Unassembled WGS sequence"/>
</dbReference>
<dbReference type="EMBL" id="CKRE01000013">
    <property type="protein sequence ID" value="CIY80666.1"/>
    <property type="molecule type" value="Genomic_DNA"/>
</dbReference>
<dbReference type="Proteomes" id="UP000312530">
    <property type="component" value="Unassembled WGS sequence"/>
</dbReference>
<sequence length="29" mass="3213">MKFKKKYIAAGSVVILSLSLCVYALNQHS</sequence>
<evidence type="ECO:0000313" key="6">
    <source>
        <dbReference type="EMBL" id="VFI32156.1"/>
    </source>
</evidence>
<dbReference type="Proteomes" id="UP000311381">
    <property type="component" value="Unassembled WGS sequence"/>
</dbReference>
<dbReference type="Proteomes" id="UP000042512">
    <property type="component" value="Unassembled WGS sequence"/>
</dbReference>
<evidence type="ECO:0000313" key="9">
    <source>
        <dbReference type="EMBL" id="VOG85642.1"/>
    </source>
</evidence>
<protein>
    <submittedName>
        <fullName evidence="2 5">Pneumococcal histidine triad protein E</fullName>
    </submittedName>
</protein>
<dbReference type="Proteomes" id="UP000048507">
    <property type="component" value="Unassembled WGS sequence"/>
</dbReference>
<evidence type="ECO:0000313" key="20">
    <source>
        <dbReference type="Proteomes" id="UP000310997"/>
    </source>
</evidence>
<evidence type="ECO:0000313" key="7">
    <source>
        <dbReference type="EMBL" id="VKB79981.1"/>
    </source>
</evidence>
<dbReference type="EMBL" id="CABCSJ010000017">
    <property type="protein sequence ID" value="VST76858.1"/>
    <property type="molecule type" value="Genomic_DNA"/>
</dbReference>
<evidence type="ECO:0000313" key="25">
    <source>
        <dbReference type="Proteomes" id="UP000358702"/>
    </source>
</evidence>
<dbReference type="EMBL" id="CAANCB010000016">
    <property type="protein sequence ID" value="VKB79981.1"/>
    <property type="molecule type" value="Genomic_DNA"/>
</dbReference>
<dbReference type="EMBL" id="UHFW01000006">
    <property type="protein sequence ID" value="SUN86306.1"/>
    <property type="molecule type" value="Genomic_DNA"/>
</dbReference>
<dbReference type="EMBL" id="CABDLL010000011">
    <property type="protein sequence ID" value="VTE40148.1"/>
    <property type="molecule type" value="Genomic_DNA"/>
</dbReference>
<evidence type="ECO:0000313" key="21">
    <source>
        <dbReference type="Proteomes" id="UP000311381"/>
    </source>
</evidence>
<feature type="transmembrane region" description="Helical" evidence="1">
    <location>
        <begin position="7"/>
        <end position="25"/>
    </location>
</feature>
<keyword evidence="1" id="KW-0472">Membrane</keyword>
<evidence type="ECO:0000313" key="15">
    <source>
        <dbReference type="Proteomes" id="UP000042512"/>
    </source>
</evidence>
<dbReference type="EMBL" id="CABBZR010000016">
    <property type="protein sequence ID" value="VSJ54090.1"/>
    <property type="molecule type" value="Genomic_DNA"/>
</dbReference>
<evidence type="ECO:0000313" key="4">
    <source>
        <dbReference type="EMBL" id="COR90082.1"/>
    </source>
</evidence>
<accession>A0A0B7LLD3</accession>
<dbReference type="Proteomes" id="UP000314107">
    <property type="component" value="Unassembled WGS sequence"/>
</dbReference>
<evidence type="ECO:0000313" key="13">
    <source>
        <dbReference type="EMBL" id="VTE40148.1"/>
    </source>
</evidence>
<evidence type="ECO:0000313" key="5">
    <source>
        <dbReference type="EMBL" id="SUN86306.1"/>
    </source>
</evidence>
<dbReference type="AlphaFoldDB" id="A0A0B7LLD3"/>
<dbReference type="EMBL" id="CRVC01000031">
    <property type="protein sequence ID" value="COR90082.1"/>
    <property type="molecule type" value="Genomic_DNA"/>
</dbReference>
<evidence type="ECO:0000313" key="14">
    <source>
        <dbReference type="EMBL" id="VTH29876.1"/>
    </source>
</evidence>
<evidence type="ECO:0000313" key="10">
    <source>
        <dbReference type="EMBL" id="VQD09598.1"/>
    </source>
</evidence>
<evidence type="ECO:0000313" key="17">
    <source>
        <dbReference type="Proteomes" id="UP000048507"/>
    </source>
</evidence>
<evidence type="ECO:0000313" key="23">
    <source>
        <dbReference type="Proteomes" id="UP000314107"/>
    </source>
</evidence>
<evidence type="ECO:0000313" key="12">
    <source>
        <dbReference type="EMBL" id="VST76858.1"/>
    </source>
</evidence>
<dbReference type="Proteomes" id="UP000046095">
    <property type="component" value="Unassembled WGS sequence"/>
</dbReference>
<evidence type="ECO:0000313" key="19">
    <source>
        <dbReference type="Proteomes" id="UP000298847"/>
    </source>
</evidence>
<dbReference type="EMBL" id="CAAULE010000019">
    <property type="protein sequence ID" value="VOG85642.1"/>
    <property type="molecule type" value="Genomic_DNA"/>
</dbReference>
<evidence type="ECO:0000313" key="2">
    <source>
        <dbReference type="EMBL" id="CEX64323.1"/>
    </source>
</evidence>
<gene>
    <name evidence="2" type="primary">phtE</name>
    <name evidence="2" type="ORF">ERS019209_01182</name>
    <name evidence="3" type="ORF">ERS020485_01134</name>
    <name evidence="4" type="ORF">ERS021218_01957</name>
    <name evidence="5" type="ORF">NCTC13734_01111</name>
    <name evidence="11" type="ORF">SAMEA104154639_01767</name>
    <name evidence="8" type="ORF">SAMEA2627268_02058</name>
    <name evidence="9" type="ORF">SAMEA2696453_01857</name>
    <name evidence="14" type="ORF">SAMEA3171064_00973</name>
    <name evidence="7" type="ORF">SAMEA3353631_02135</name>
    <name evidence="10" type="ORF">SAMEA3354366_02074</name>
    <name evidence="12" type="ORF">SAMEA3389245_02347</name>
    <name evidence="6" type="ORF">SAMEA3431391_00892</name>
    <name evidence="13" type="ORF">SAMEA4038883_01579</name>
</gene>
<evidence type="ECO:0000313" key="11">
    <source>
        <dbReference type="EMBL" id="VSJ54090.1"/>
    </source>
</evidence>
<evidence type="ECO:0000313" key="3">
    <source>
        <dbReference type="EMBL" id="CIY80666.1"/>
    </source>
</evidence>
<evidence type="ECO:0000313" key="24">
    <source>
        <dbReference type="Proteomes" id="UP000314170"/>
    </source>
</evidence>
<evidence type="ECO:0000313" key="22">
    <source>
        <dbReference type="Proteomes" id="UP000312530"/>
    </source>
</evidence>
<name>A0A0B7LLD3_STREE</name>
<dbReference type="EMBL" id="CABDQT010000009">
    <property type="protein sequence ID" value="VTH29876.1"/>
    <property type="molecule type" value="Genomic_DNA"/>
</dbReference>
<evidence type="ECO:0000256" key="1">
    <source>
        <dbReference type="SAM" id="Phobius"/>
    </source>
</evidence>
<evidence type="ECO:0000313" key="26">
    <source>
        <dbReference type="Proteomes" id="UP000405447"/>
    </source>
</evidence>
<dbReference type="Proteomes" id="UP000314170">
    <property type="component" value="Unassembled WGS sequence"/>
</dbReference>
<dbReference type="EMBL" id="CAAXWD010000010">
    <property type="protein sequence ID" value="VQD09598.1"/>
    <property type="molecule type" value="Genomic_DNA"/>
</dbReference>
<dbReference type="Proteomes" id="UP000254854">
    <property type="component" value="Unassembled WGS sequence"/>
</dbReference>
<keyword evidence="1" id="KW-1133">Transmembrane helix</keyword>
<keyword evidence="1" id="KW-0812">Transmembrane</keyword>